<dbReference type="Pfam" id="PF13759">
    <property type="entry name" value="2OG-FeII_Oxy_5"/>
    <property type="match status" value="1"/>
</dbReference>
<evidence type="ECO:0000313" key="2">
    <source>
        <dbReference type="Proteomes" id="UP001595711"/>
    </source>
</evidence>
<proteinExistence type="predicted"/>
<evidence type="ECO:0000313" key="1">
    <source>
        <dbReference type="EMBL" id="MFC3676989.1"/>
    </source>
</evidence>
<dbReference type="Gene3D" id="2.60.120.620">
    <property type="entry name" value="q2cbj1_9rhob like domain"/>
    <property type="match status" value="1"/>
</dbReference>
<protein>
    <submittedName>
        <fullName evidence="1">TIGR02466 family protein</fullName>
    </submittedName>
</protein>
<dbReference type="RefSeq" id="WP_379728342.1">
    <property type="nucleotide sequence ID" value="NZ_JBHRYJ010000003.1"/>
</dbReference>
<name>A0ABV7VHW8_9PROT</name>
<comment type="caution">
    <text evidence="1">The sequence shown here is derived from an EMBL/GenBank/DDBJ whole genome shotgun (WGS) entry which is preliminary data.</text>
</comment>
<gene>
    <name evidence="1" type="ORF">ACFOOQ_15630</name>
</gene>
<keyword evidence="2" id="KW-1185">Reference proteome</keyword>
<dbReference type="NCBIfam" id="TIGR02466">
    <property type="entry name" value="TIGR02466 family protein"/>
    <property type="match status" value="1"/>
</dbReference>
<dbReference type="EMBL" id="JBHRYJ010000003">
    <property type="protein sequence ID" value="MFC3676989.1"/>
    <property type="molecule type" value="Genomic_DNA"/>
</dbReference>
<organism evidence="1 2">
    <name type="scientific">Ferrovibrio xuzhouensis</name>
    <dbReference type="NCBI Taxonomy" id="1576914"/>
    <lineage>
        <taxon>Bacteria</taxon>
        <taxon>Pseudomonadati</taxon>
        <taxon>Pseudomonadota</taxon>
        <taxon>Alphaproteobacteria</taxon>
        <taxon>Rhodospirillales</taxon>
        <taxon>Rhodospirillaceae</taxon>
        <taxon>Ferrovibrio</taxon>
    </lineage>
</organism>
<dbReference type="Proteomes" id="UP001595711">
    <property type="component" value="Unassembled WGS sequence"/>
</dbReference>
<accession>A0ABV7VHW8</accession>
<sequence length="213" mass="23212">MTAEIDSEIRQLFATPLVQMRLAGCEGLLRDLRETIVQRSQGDAGVGHSNRGGWQSKDDLLSWGGEAATQIFRVIRAAIDRITMVYTADGLARQTLPWKVNAWANINRSGHANDVHCHPGSFWSGCFYVDDGGIGGREGMGGAIEFYDPRGPLPMAYNPLLKMAIKGCVSAGLGERVLPETGKLLIFPSWLTHSVQSYDGDGIRISVAFNFSV</sequence>
<dbReference type="InterPro" id="IPR012668">
    <property type="entry name" value="CHP02466"/>
</dbReference>
<reference evidence="2" key="1">
    <citation type="journal article" date="2019" name="Int. J. Syst. Evol. Microbiol.">
        <title>The Global Catalogue of Microorganisms (GCM) 10K type strain sequencing project: providing services to taxonomists for standard genome sequencing and annotation.</title>
        <authorList>
            <consortium name="The Broad Institute Genomics Platform"/>
            <consortium name="The Broad Institute Genome Sequencing Center for Infectious Disease"/>
            <person name="Wu L."/>
            <person name="Ma J."/>
        </authorList>
    </citation>
    <scope>NUCLEOTIDE SEQUENCE [LARGE SCALE GENOMIC DNA]</scope>
    <source>
        <strain evidence="2">KCTC 42182</strain>
    </source>
</reference>